<evidence type="ECO:0008006" key="4">
    <source>
        <dbReference type="Google" id="ProtNLM"/>
    </source>
</evidence>
<keyword evidence="3" id="KW-1185">Reference proteome</keyword>
<keyword evidence="1" id="KW-0472">Membrane</keyword>
<name>A0A512JR71_9HYPH</name>
<evidence type="ECO:0000313" key="2">
    <source>
        <dbReference type="EMBL" id="GEP12468.1"/>
    </source>
</evidence>
<dbReference type="RefSeq" id="WP_147048836.1">
    <property type="nucleotide sequence ID" value="NZ_BJZV01000044.1"/>
</dbReference>
<proteinExistence type="predicted"/>
<protein>
    <recommendedName>
        <fullName evidence="4">Peptidoglycan binding-like domain-containing protein</fullName>
    </recommendedName>
</protein>
<accession>A0A512JR71</accession>
<dbReference type="OrthoDB" id="5395100at2"/>
<sequence length="451" mass="47169">MLAPPPAPAKRLLDFIASKEAPKGYDTVYGNHQASMPKSITSMTIDEVIADGPRRTKAYGSSAAGRYQFMAATLTALKKTLGLTGSEVMTPALQDALGYQLLKQRGYAAFMAGSMSVATFGLHIAQEWASFPVLADTKGQKRSVKRGQSYYAGDGLNHSLIGAAEVERALNSMRAAPVLTVPDASAVVVASRVETVPGPSVASQSWLGRLFGKKPPEPAQVSRPGLKGDPALYDVQKQLRDRAYYTKRLLDGLNGPLTQSAVAQARKDNNLGYGGIDAAFLAALPKMSQRPVSVERATLPMTKAVAAKPELFNPLGWLGGTGVASLATAVASGSGLLDQVQTAAGKVNDVAGSVQTGIGYATAIAGFLVEHKSLVFVAIGVFLVVKAVLLAADIVTKIRAAFFLCLTAPTRSATLRAAPACWSMTPIRSSMTESAGPCATGKPVGRKSGFL</sequence>
<keyword evidence="1" id="KW-1133">Transmembrane helix</keyword>
<dbReference type="Gene3D" id="1.10.530.10">
    <property type="match status" value="1"/>
</dbReference>
<reference evidence="2 3" key="1">
    <citation type="submission" date="2019-07" db="EMBL/GenBank/DDBJ databases">
        <title>Whole genome shotgun sequence of Methylobacterium gnaphalii NBRC 107716.</title>
        <authorList>
            <person name="Hosoyama A."/>
            <person name="Uohara A."/>
            <person name="Ohji S."/>
            <person name="Ichikawa N."/>
        </authorList>
    </citation>
    <scope>NUCLEOTIDE SEQUENCE [LARGE SCALE GENOMIC DNA]</scope>
    <source>
        <strain evidence="2 3">NBRC 107716</strain>
    </source>
</reference>
<dbReference type="Proteomes" id="UP000321750">
    <property type="component" value="Unassembled WGS sequence"/>
</dbReference>
<comment type="caution">
    <text evidence="2">The sequence shown here is derived from an EMBL/GenBank/DDBJ whole genome shotgun (WGS) entry which is preliminary data.</text>
</comment>
<dbReference type="SUPFAM" id="SSF53955">
    <property type="entry name" value="Lysozyme-like"/>
    <property type="match status" value="1"/>
</dbReference>
<feature type="transmembrane region" description="Helical" evidence="1">
    <location>
        <begin position="374"/>
        <end position="392"/>
    </location>
</feature>
<dbReference type="EMBL" id="BJZV01000044">
    <property type="protein sequence ID" value="GEP12468.1"/>
    <property type="molecule type" value="Genomic_DNA"/>
</dbReference>
<evidence type="ECO:0000256" key="1">
    <source>
        <dbReference type="SAM" id="Phobius"/>
    </source>
</evidence>
<evidence type="ECO:0000313" key="3">
    <source>
        <dbReference type="Proteomes" id="UP000321750"/>
    </source>
</evidence>
<organism evidence="2 3">
    <name type="scientific">Methylobacterium gnaphalii</name>
    <dbReference type="NCBI Taxonomy" id="1010610"/>
    <lineage>
        <taxon>Bacteria</taxon>
        <taxon>Pseudomonadati</taxon>
        <taxon>Pseudomonadota</taxon>
        <taxon>Alphaproteobacteria</taxon>
        <taxon>Hyphomicrobiales</taxon>
        <taxon>Methylobacteriaceae</taxon>
        <taxon>Methylobacterium</taxon>
    </lineage>
</organism>
<dbReference type="AlphaFoldDB" id="A0A512JR71"/>
<dbReference type="InterPro" id="IPR023346">
    <property type="entry name" value="Lysozyme-like_dom_sf"/>
</dbReference>
<keyword evidence="1" id="KW-0812">Transmembrane</keyword>
<gene>
    <name evidence="2" type="ORF">MGN01_43130</name>
</gene>